<dbReference type="InterPro" id="IPR002020">
    <property type="entry name" value="Citrate_synthase"/>
</dbReference>
<evidence type="ECO:0000256" key="2">
    <source>
        <dbReference type="ARBA" id="ARBA00010566"/>
    </source>
</evidence>
<keyword evidence="5" id="KW-0456">Lyase</keyword>
<evidence type="ECO:0000313" key="5">
    <source>
        <dbReference type="EMBL" id="MDH4572849.1"/>
    </source>
</evidence>
<dbReference type="SUPFAM" id="SSF48256">
    <property type="entry name" value="Citrate synthase"/>
    <property type="match status" value="1"/>
</dbReference>
<dbReference type="Gene3D" id="1.10.230.10">
    <property type="entry name" value="Cytochrome P450-Terp, domain 2"/>
    <property type="match status" value="1"/>
</dbReference>
<gene>
    <name evidence="5" type="ORF">CUR86_10570</name>
</gene>
<evidence type="ECO:0000256" key="4">
    <source>
        <dbReference type="ARBA" id="ARBA00022679"/>
    </source>
</evidence>
<dbReference type="Gene3D" id="1.10.580.10">
    <property type="entry name" value="Citrate Synthase, domain 1"/>
    <property type="match status" value="1"/>
</dbReference>
<accession>A0ABT6I601</accession>
<comment type="similarity">
    <text evidence="2">Belongs to the citrate synthase family.</text>
</comment>
<dbReference type="Pfam" id="PF00285">
    <property type="entry name" value="Citrate_synt"/>
    <property type="match status" value="1"/>
</dbReference>
<dbReference type="NCBIfam" id="NF004868">
    <property type="entry name" value="PRK06224.1-5"/>
    <property type="match status" value="1"/>
</dbReference>
<dbReference type="CDD" id="cd06100">
    <property type="entry name" value="CCL_ACL-C"/>
    <property type="match status" value="1"/>
</dbReference>
<organism evidence="5 6">
    <name type="scientific">Salinicola acroporae</name>
    <dbReference type="NCBI Taxonomy" id="1541440"/>
    <lineage>
        <taxon>Bacteria</taxon>
        <taxon>Pseudomonadati</taxon>
        <taxon>Pseudomonadota</taxon>
        <taxon>Gammaproteobacteria</taxon>
        <taxon>Oceanospirillales</taxon>
        <taxon>Halomonadaceae</taxon>
        <taxon>Salinicola</taxon>
    </lineage>
</organism>
<dbReference type="PANTHER" id="PTHR11739:SF4">
    <property type="entry name" value="CITRATE SYNTHASE, PEROXISOMAL"/>
    <property type="match status" value="1"/>
</dbReference>
<dbReference type="InterPro" id="IPR016142">
    <property type="entry name" value="Citrate_synth-like_lrg_a-sub"/>
</dbReference>
<evidence type="ECO:0000256" key="1">
    <source>
        <dbReference type="ARBA" id="ARBA00004751"/>
    </source>
</evidence>
<dbReference type="InterPro" id="IPR036969">
    <property type="entry name" value="Citrate_synthase_sf"/>
</dbReference>
<sequence length="266" mass="28964">MSQHDTSHDDEKAVSNISRVTHDSVHIHGIDLIAMLGNVNLGDFAFLELFKRLPEERESIVFNALVVALVEHGLMPSAIATRMTYLGAPESIQGAVSAGLLGLGNTFVGTMEGSARLCQEFMAEGAGPETDIEAAAEHIITHYREQKKVIPGIGHPVHKPRDPRADKLMAIAVEQGFDDTPIRLMQAISEQASRRFDKTLPVNVTGAIGAIATSMNIDWKITRGLGVMARAIGLVGHILEETRTPTAQKIWNRAERECNEDTDPSN</sequence>
<protein>
    <recommendedName>
        <fullName evidence="3">citrate synthase (unknown stereospecificity)</fullName>
        <ecNumber evidence="3">2.3.3.16</ecNumber>
    </recommendedName>
</protein>
<keyword evidence="6" id="KW-1185">Reference proteome</keyword>
<reference evidence="5" key="2">
    <citation type="submission" date="2017-11" db="EMBL/GenBank/DDBJ databases">
        <authorList>
            <person name="Das S.K."/>
        </authorList>
    </citation>
    <scope>NUCLEOTIDE SEQUENCE</scope>
    <source>
        <strain evidence="5">S4-41</strain>
    </source>
</reference>
<keyword evidence="4" id="KW-0808">Transferase</keyword>
<dbReference type="RefSeq" id="WP_110717867.1">
    <property type="nucleotide sequence ID" value="NZ_PGFS01000001.1"/>
</dbReference>
<dbReference type="PANTHER" id="PTHR11739">
    <property type="entry name" value="CITRATE SYNTHASE"/>
    <property type="match status" value="1"/>
</dbReference>
<comment type="pathway">
    <text evidence="1">Carbohydrate metabolism; tricarboxylic acid cycle; isocitrate from oxaloacetate: step 1/2.</text>
</comment>
<comment type="caution">
    <text evidence="5">The sequence shown here is derived from an EMBL/GenBank/DDBJ whole genome shotgun (WGS) entry which is preliminary data.</text>
</comment>
<reference evidence="5" key="1">
    <citation type="journal article" date="2015" name="Antonie Van Leeuwenhoek">
        <title>Comparative 16S rRNA signatures and multilocus sequence analysis for the genus Salinicola and description of Salinicola acroporae sp. nov., isolated from coral Acropora digitifera.</title>
        <authorList>
            <person name="Lepcha R.T."/>
            <person name="Poddar A."/>
            <person name="Schumann P."/>
            <person name="Das S.K."/>
        </authorList>
    </citation>
    <scope>NUCLEOTIDE SEQUENCE</scope>
    <source>
        <strain evidence="5">S4-41</strain>
    </source>
</reference>
<dbReference type="EC" id="2.3.3.16" evidence="3"/>
<dbReference type="Proteomes" id="UP001162135">
    <property type="component" value="Unassembled WGS sequence"/>
</dbReference>
<dbReference type="GO" id="GO:0016829">
    <property type="term" value="F:lyase activity"/>
    <property type="evidence" value="ECO:0007669"/>
    <property type="project" value="UniProtKB-KW"/>
</dbReference>
<proteinExistence type="inferred from homology"/>
<evidence type="ECO:0000256" key="3">
    <source>
        <dbReference type="ARBA" id="ARBA00012972"/>
    </source>
</evidence>
<dbReference type="InterPro" id="IPR016143">
    <property type="entry name" value="Citrate_synth-like_sm_a-sub"/>
</dbReference>
<dbReference type="EMBL" id="PGFS01000001">
    <property type="protein sequence ID" value="MDH4572849.1"/>
    <property type="molecule type" value="Genomic_DNA"/>
</dbReference>
<name>A0ABT6I601_9GAMM</name>
<evidence type="ECO:0000313" key="6">
    <source>
        <dbReference type="Proteomes" id="UP001162135"/>
    </source>
</evidence>